<evidence type="ECO:0000313" key="2">
    <source>
        <dbReference type="Proteomes" id="UP000886674"/>
    </source>
</evidence>
<protein>
    <recommendedName>
        <fullName evidence="3">Rap1a immunity protein domain-containing protein</fullName>
    </recommendedName>
</protein>
<organism evidence="1 2">
    <name type="scientific">Candidatus Thiodiazotropha taylori</name>
    <dbReference type="NCBI Taxonomy" id="2792791"/>
    <lineage>
        <taxon>Bacteria</taxon>
        <taxon>Pseudomonadati</taxon>
        <taxon>Pseudomonadota</taxon>
        <taxon>Gammaproteobacteria</taxon>
        <taxon>Chromatiales</taxon>
        <taxon>Sedimenticolaceae</taxon>
        <taxon>Candidatus Thiodiazotropha</taxon>
    </lineage>
</organism>
<proteinExistence type="predicted"/>
<dbReference type="AlphaFoldDB" id="A0A9E4NPH8"/>
<evidence type="ECO:0000313" key="1">
    <source>
        <dbReference type="EMBL" id="MCG7981023.1"/>
    </source>
</evidence>
<comment type="caution">
    <text evidence="1">The sequence shown here is derived from an EMBL/GenBank/DDBJ whole genome shotgun (WGS) entry which is preliminary data.</text>
</comment>
<reference evidence="1" key="1">
    <citation type="journal article" date="2021" name="Proc. Natl. Acad. Sci. U.S.A.">
        <title>Global biogeography of chemosynthetic symbionts reveals both localized and globally distributed symbiont groups. .</title>
        <authorList>
            <person name="Osvatic J.T."/>
            <person name="Wilkins L.G.E."/>
            <person name="Leibrecht L."/>
            <person name="Leray M."/>
            <person name="Zauner S."/>
            <person name="Polzin J."/>
            <person name="Camacho Y."/>
            <person name="Gros O."/>
            <person name="van Gils J.A."/>
            <person name="Eisen J.A."/>
            <person name="Petersen J.M."/>
            <person name="Yuen B."/>
        </authorList>
    </citation>
    <scope>NUCLEOTIDE SEQUENCE</scope>
    <source>
        <strain evidence="1">MAGclacostrist055</strain>
    </source>
</reference>
<dbReference type="EMBL" id="JAEPCR010000186">
    <property type="protein sequence ID" value="MCG7981023.1"/>
    <property type="molecule type" value="Genomic_DNA"/>
</dbReference>
<gene>
    <name evidence="1" type="ORF">JAY77_23115</name>
</gene>
<evidence type="ECO:0008006" key="3">
    <source>
        <dbReference type="Google" id="ProtNLM"/>
    </source>
</evidence>
<accession>A0A9E4NPH8</accession>
<dbReference type="Proteomes" id="UP000886674">
    <property type="component" value="Unassembled WGS sequence"/>
</dbReference>
<name>A0A9E4NPH8_9GAMM</name>
<sequence length="109" mass="12450">MNKGVFFIFIFLLSSKCFAELPLKTYLEMKSENFTTSYIWGMARGMLWISTIQADAGGKALFCIPTEQSFSGEDVTNMLDVEISKVNYKETDPVEMIFLFALEKNYPCN</sequence>